<protein>
    <submittedName>
        <fullName evidence="1">Uncharacterized protein</fullName>
    </submittedName>
</protein>
<keyword evidence="2" id="KW-1185">Reference proteome</keyword>
<accession>A0AC61RPP0</accession>
<sequence length="161" mass="18943">MRSEKEIKDFLINSKYMCVGTSDKSGKVWTAPLTYVADEELNIYFHSALDSIHIQNIRENPEVAFSIYDSEQLLANIDGIQGKAIVGQLENDEVEKIHKKFFEKHMPNEEIRKQFAPPYQAFLSEEAPQKRFFKMYITEMYKKNVDIFEVARRQRINKDNL</sequence>
<gene>
    <name evidence="1" type="ORF">E5329_23330</name>
</gene>
<evidence type="ECO:0000313" key="2">
    <source>
        <dbReference type="Proteomes" id="UP000304953"/>
    </source>
</evidence>
<evidence type="ECO:0000313" key="1">
    <source>
        <dbReference type="EMBL" id="TGY90976.1"/>
    </source>
</evidence>
<comment type="caution">
    <text evidence="1">The sequence shown here is derived from an EMBL/GenBank/DDBJ whole genome shotgun (WGS) entry which is preliminary data.</text>
</comment>
<organism evidence="1 2">
    <name type="scientific">Petralouisia muris</name>
    <dbReference type="NCBI Taxonomy" id="3032872"/>
    <lineage>
        <taxon>Bacteria</taxon>
        <taxon>Bacillati</taxon>
        <taxon>Bacillota</taxon>
        <taxon>Clostridia</taxon>
        <taxon>Lachnospirales</taxon>
        <taxon>Lachnospiraceae</taxon>
        <taxon>Petralouisia</taxon>
    </lineage>
</organism>
<dbReference type="Proteomes" id="UP000304953">
    <property type="component" value="Unassembled WGS sequence"/>
</dbReference>
<dbReference type="EMBL" id="SRYA01000075">
    <property type="protein sequence ID" value="TGY90976.1"/>
    <property type="molecule type" value="Genomic_DNA"/>
</dbReference>
<proteinExistence type="predicted"/>
<reference evidence="1" key="1">
    <citation type="submission" date="2019-04" db="EMBL/GenBank/DDBJ databases">
        <title>Microbes associate with the intestines of laboratory mice.</title>
        <authorList>
            <person name="Navarre W."/>
            <person name="Wong E."/>
            <person name="Huang K."/>
            <person name="Tropini C."/>
            <person name="Ng K."/>
            <person name="Yu B."/>
        </authorList>
    </citation>
    <scope>NUCLEOTIDE SEQUENCE</scope>
    <source>
        <strain evidence="1">NM01_1-7b</strain>
    </source>
</reference>
<name>A0AC61RPP0_9FIRM</name>